<dbReference type="HAMAP" id="MF_00500">
    <property type="entry name" value="Ribosomal_bS20"/>
    <property type="match status" value="1"/>
</dbReference>
<dbReference type="NCBIfam" id="TIGR00029">
    <property type="entry name" value="S20"/>
    <property type="match status" value="1"/>
</dbReference>
<organism evidence="8 9">
    <name type="scientific">Candidatus Cyrtobacter comes</name>
    <dbReference type="NCBI Taxonomy" id="675776"/>
    <lineage>
        <taxon>Bacteria</taxon>
        <taxon>Pseudomonadati</taxon>
        <taxon>Pseudomonadota</taxon>
        <taxon>Alphaproteobacteria</taxon>
        <taxon>Rickettsiales</taxon>
        <taxon>Candidatus Midichloriaceae</taxon>
        <taxon>Candidatus Cyrtobacter</taxon>
    </lineage>
</organism>
<dbReference type="EMBL" id="JARGYT010000001">
    <property type="protein sequence ID" value="MDZ5761695.1"/>
    <property type="molecule type" value="Genomic_DNA"/>
</dbReference>
<dbReference type="SUPFAM" id="SSF46992">
    <property type="entry name" value="Ribosomal protein S20"/>
    <property type="match status" value="1"/>
</dbReference>
<comment type="function">
    <text evidence="1 7">Binds directly to 16S ribosomal RNA.</text>
</comment>
<evidence type="ECO:0000313" key="9">
    <source>
        <dbReference type="Proteomes" id="UP001293791"/>
    </source>
</evidence>
<keyword evidence="4 7" id="KW-0689">Ribosomal protein</keyword>
<dbReference type="Pfam" id="PF01649">
    <property type="entry name" value="Ribosomal_S20p"/>
    <property type="match status" value="1"/>
</dbReference>
<evidence type="ECO:0000313" key="8">
    <source>
        <dbReference type="EMBL" id="MDZ5761695.1"/>
    </source>
</evidence>
<accession>A0ABU5L745</accession>
<evidence type="ECO:0000256" key="4">
    <source>
        <dbReference type="ARBA" id="ARBA00022980"/>
    </source>
</evidence>
<keyword evidence="2 7" id="KW-0699">rRNA-binding</keyword>
<name>A0ABU5L745_9RICK</name>
<keyword evidence="3 7" id="KW-0694">RNA-binding</keyword>
<comment type="caution">
    <text evidence="8">The sequence shown here is derived from an EMBL/GenBank/DDBJ whole genome shotgun (WGS) entry which is preliminary data.</text>
</comment>
<gene>
    <name evidence="7" type="primary">rpsT</name>
    <name evidence="8" type="ORF">Cyrtocomes_00052</name>
</gene>
<dbReference type="InterPro" id="IPR002583">
    <property type="entry name" value="Ribosomal_bS20"/>
</dbReference>
<dbReference type="RefSeq" id="WP_322497208.1">
    <property type="nucleotide sequence ID" value="NZ_JARGYT010000001.1"/>
</dbReference>
<proteinExistence type="inferred from homology"/>
<evidence type="ECO:0000256" key="5">
    <source>
        <dbReference type="ARBA" id="ARBA00023274"/>
    </source>
</evidence>
<keyword evidence="9" id="KW-1185">Reference proteome</keyword>
<protein>
    <recommendedName>
        <fullName evidence="6 7">Small ribosomal subunit protein bS20</fullName>
    </recommendedName>
</protein>
<sequence length="95" mass="10340">MANHKSAEKAHKISVAKNARNSGIKSKVKTFITKAKFSLQSGNAEESVSFFRKAESEIMKAATKGVIKLRCASRKVSRLAKYMKNGALASSHGKQ</sequence>
<comment type="similarity">
    <text evidence="7">Belongs to the bacterial ribosomal protein bS20 family.</text>
</comment>
<evidence type="ECO:0000256" key="1">
    <source>
        <dbReference type="ARBA" id="ARBA00003134"/>
    </source>
</evidence>
<evidence type="ECO:0000256" key="7">
    <source>
        <dbReference type="HAMAP-Rule" id="MF_00500"/>
    </source>
</evidence>
<dbReference type="Gene3D" id="1.20.58.110">
    <property type="entry name" value="Ribosomal protein S20"/>
    <property type="match status" value="1"/>
</dbReference>
<dbReference type="Proteomes" id="UP001293791">
    <property type="component" value="Unassembled WGS sequence"/>
</dbReference>
<dbReference type="GO" id="GO:0005840">
    <property type="term" value="C:ribosome"/>
    <property type="evidence" value="ECO:0007669"/>
    <property type="project" value="UniProtKB-KW"/>
</dbReference>
<evidence type="ECO:0000256" key="6">
    <source>
        <dbReference type="ARBA" id="ARBA00035136"/>
    </source>
</evidence>
<keyword evidence="5 7" id="KW-0687">Ribonucleoprotein</keyword>
<reference evidence="8 9" key="1">
    <citation type="submission" date="2023-02" db="EMBL/GenBank/DDBJ databases">
        <title>Host association and intracellularity evolved multiple times independently in the Rickettsiales.</title>
        <authorList>
            <person name="Castelli M."/>
            <person name="Nardi T."/>
            <person name="Gammuto L."/>
            <person name="Bellinzona G."/>
            <person name="Sabaneyeva E."/>
            <person name="Potekhin A."/>
            <person name="Serra V."/>
            <person name="Petroni G."/>
            <person name="Sassera D."/>
        </authorList>
    </citation>
    <scope>NUCLEOTIDE SEQUENCE [LARGE SCALE GENOMIC DNA]</scope>
    <source>
        <strain evidence="8 9">BOD18</strain>
    </source>
</reference>
<evidence type="ECO:0000256" key="2">
    <source>
        <dbReference type="ARBA" id="ARBA00022730"/>
    </source>
</evidence>
<dbReference type="InterPro" id="IPR036510">
    <property type="entry name" value="Ribosomal_bS20_sf"/>
</dbReference>
<evidence type="ECO:0000256" key="3">
    <source>
        <dbReference type="ARBA" id="ARBA00022884"/>
    </source>
</evidence>